<comment type="caution">
    <text evidence="1">The sequence shown here is derived from an EMBL/GenBank/DDBJ whole genome shotgun (WGS) entry which is preliminary data.</text>
</comment>
<organism evidence="1 2">
    <name type="scientific">Yinghuangia soli</name>
    <dbReference type="NCBI Taxonomy" id="2908204"/>
    <lineage>
        <taxon>Bacteria</taxon>
        <taxon>Bacillati</taxon>
        <taxon>Actinomycetota</taxon>
        <taxon>Actinomycetes</taxon>
        <taxon>Kitasatosporales</taxon>
        <taxon>Streptomycetaceae</taxon>
        <taxon>Yinghuangia</taxon>
    </lineage>
</organism>
<gene>
    <name evidence="1" type="ORF">LZ495_20470</name>
</gene>
<sequence length="297" mass="31747">MPGTWTAQRCADRRARFLAYLVERAPRHWAAMIAHGARSMAPAEWRDASPAEQAARMAHVQVQRVAEGPAYALDDVAVRALLSASVDLRLPLAAEVLPAARGLLMFELPVGIDPSDRVTPLTAATWGPSLATQYAGVWLTWWFDAAAAAAREVREGRLSEAEARTGLAHVGPWLPAGHLTLPYVPILETRLWPRRPADRVDPEALMVRAIAGSWLSLTRGLLPAVPAGAEVPAGQLPDAATLVGLHMVRAAGRDPLLLAAGVRAAADGAAAAARHRYGPVRDFTGRELPREPDDGVA</sequence>
<keyword evidence="2" id="KW-1185">Reference proteome</keyword>
<proteinExistence type="predicted"/>
<accession>A0AA41U1F8</accession>
<name>A0AA41U1F8_9ACTN</name>
<evidence type="ECO:0000313" key="1">
    <source>
        <dbReference type="EMBL" id="MCF2529576.1"/>
    </source>
</evidence>
<dbReference type="AlphaFoldDB" id="A0AA41U1F8"/>
<dbReference type="Proteomes" id="UP001165378">
    <property type="component" value="Unassembled WGS sequence"/>
</dbReference>
<protein>
    <submittedName>
        <fullName evidence="1">Uncharacterized protein</fullName>
    </submittedName>
</protein>
<evidence type="ECO:0000313" key="2">
    <source>
        <dbReference type="Proteomes" id="UP001165378"/>
    </source>
</evidence>
<dbReference type="RefSeq" id="WP_235053941.1">
    <property type="nucleotide sequence ID" value="NZ_JAKFHA010000012.1"/>
</dbReference>
<reference evidence="1" key="1">
    <citation type="submission" date="2022-01" db="EMBL/GenBank/DDBJ databases">
        <title>Genome-Based Taxonomic Classification of the Phylum Actinobacteria.</title>
        <authorList>
            <person name="Gao Y."/>
        </authorList>
    </citation>
    <scope>NUCLEOTIDE SEQUENCE</scope>
    <source>
        <strain evidence="1">KLBMP 8922</strain>
    </source>
</reference>
<dbReference type="EMBL" id="JAKFHA010000012">
    <property type="protein sequence ID" value="MCF2529576.1"/>
    <property type="molecule type" value="Genomic_DNA"/>
</dbReference>